<gene>
    <name evidence="2" type="ORF">E2C01_100953</name>
</gene>
<evidence type="ECO:0000313" key="2">
    <source>
        <dbReference type="EMBL" id="MPD05221.1"/>
    </source>
</evidence>
<evidence type="ECO:0000256" key="1">
    <source>
        <dbReference type="SAM" id="SignalP"/>
    </source>
</evidence>
<keyword evidence="3" id="KW-1185">Reference proteome</keyword>
<feature type="signal peptide" evidence="1">
    <location>
        <begin position="1"/>
        <end position="30"/>
    </location>
</feature>
<feature type="chain" id="PRO_5022794238" description="Secreted protein" evidence="1">
    <location>
        <begin position="31"/>
        <end position="99"/>
    </location>
</feature>
<dbReference type="Proteomes" id="UP000324222">
    <property type="component" value="Unassembled WGS sequence"/>
</dbReference>
<accession>A0A5B7K8A1</accession>
<keyword evidence="1" id="KW-0732">Signal</keyword>
<evidence type="ECO:0008006" key="4">
    <source>
        <dbReference type="Google" id="ProtNLM"/>
    </source>
</evidence>
<proteinExistence type="predicted"/>
<dbReference type="AlphaFoldDB" id="A0A5B7K8A1"/>
<evidence type="ECO:0000313" key="3">
    <source>
        <dbReference type="Proteomes" id="UP000324222"/>
    </source>
</evidence>
<organism evidence="2 3">
    <name type="scientific">Portunus trituberculatus</name>
    <name type="common">Swimming crab</name>
    <name type="synonym">Neptunus trituberculatus</name>
    <dbReference type="NCBI Taxonomy" id="210409"/>
    <lineage>
        <taxon>Eukaryota</taxon>
        <taxon>Metazoa</taxon>
        <taxon>Ecdysozoa</taxon>
        <taxon>Arthropoda</taxon>
        <taxon>Crustacea</taxon>
        <taxon>Multicrustacea</taxon>
        <taxon>Malacostraca</taxon>
        <taxon>Eumalacostraca</taxon>
        <taxon>Eucarida</taxon>
        <taxon>Decapoda</taxon>
        <taxon>Pleocyemata</taxon>
        <taxon>Brachyura</taxon>
        <taxon>Eubrachyura</taxon>
        <taxon>Portunoidea</taxon>
        <taxon>Portunidae</taxon>
        <taxon>Portuninae</taxon>
        <taxon>Portunus</taxon>
    </lineage>
</organism>
<sequence length="99" mass="10874">MGTVLIPFKLLFHYMCSLWLPSEGPSGCFAEQTTRLPFSTILCAWELHISNQPVFSGGRQVHSWFLAQVGDTCCWAVLVLASHRSGSCALLLSSWLATG</sequence>
<dbReference type="EMBL" id="VSRR010144979">
    <property type="protein sequence ID" value="MPD05221.1"/>
    <property type="molecule type" value="Genomic_DNA"/>
</dbReference>
<reference evidence="2 3" key="1">
    <citation type="submission" date="2019-05" db="EMBL/GenBank/DDBJ databases">
        <title>Another draft genome of Portunus trituberculatus and its Hox gene families provides insights of decapod evolution.</title>
        <authorList>
            <person name="Jeong J.-H."/>
            <person name="Song I."/>
            <person name="Kim S."/>
            <person name="Choi T."/>
            <person name="Kim D."/>
            <person name="Ryu S."/>
            <person name="Kim W."/>
        </authorList>
    </citation>
    <scope>NUCLEOTIDE SEQUENCE [LARGE SCALE GENOMIC DNA]</scope>
    <source>
        <tissue evidence="2">Muscle</tissue>
    </source>
</reference>
<protein>
    <recommendedName>
        <fullName evidence="4">Secreted protein</fullName>
    </recommendedName>
</protein>
<comment type="caution">
    <text evidence="2">The sequence shown here is derived from an EMBL/GenBank/DDBJ whole genome shotgun (WGS) entry which is preliminary data.</text>
</comment>
<name>A0A5B7K8A1_PORTR</name>